<reference evidence="2" key="1">
    <citation type="journal article" date="2023" name="Front. Plant Sci.">
        <title>Chromosomal-level genome assembly of Melastoma candidum provides insights into trichome evolution.</title>
        <authorList>
            <person name="Zhong Y."/>
            <person name="Wu W."/>
            <person name="Sun C."/>
            <person name="Zou P."/>
            <person name="Liu Y."/>
            <person name="Dai S."/>
            <person name="Zhou R."/>
        </authorList>
    </citation>
    <scope>NUCLEOTIDE SEQUENCE [LARGE SCALE GENOMIC DNA]</scope>
</reference>
<proteinExistence type="predicted"/>
<protein>
    <submittedName>
        <fullName evidence="1">Uncharacterized protein</fullName>
    </submittedName>
</protein>
<organism evidence="1 2">
    <name type="scientific">Melastoma candidum</name>
    <dbReference type="NCBI Taxonomy" id="119954"/>
    <lineage>
        <taxon>Eukaryota</taxon>
        <taxon>Viridiplantae</taxon>
        <taxon>Streptophyta</taxon>
        <taxon>Embryophyta</taxon>
        <taxon>Tracheophyta</taxon>
        <taxon>Spermatophyta</taxon>
        <taxon>Magnoliopsida</taxon>
        <taxon>eudicotyledons</taxon>
        <taxon>Gunneridae</taxon>
        <taxon>Pentapetalae</taxon>
        <taxon>rosids</taxon>
        <taxon>malvids</taxon>
        <taxon>Myrtales</taxon>
        <taxon>Melastomataceae</taxon>
        <taxon>Melastomatoideae</taxon>
        <taxon>Melastomateae</taxon>
        <taxon>Melastoma</taxon>
    </lineage>
</organism>
<accession>A0ACB9RKS2</accession>
<keyword evidence="2" id="KW-1185">Reference proteome</keyword>
<sequence>MILSEKKIEWFKESVNFLGMEIEQGKIKLQNHIAEKIVNFPDRLEDRKQVQRFCGCANYARKFVKDLSRDLDGRRLLE</sequence>
<evidence type="ECO:0000313" key="1">
    <source>
        <dbReference type="EMBL" id="KAI4378048.1"/>
    </source>
</evidence>
<evidence type="ECO:0000313" key="2">
    <source>
        <dbReference type="Proteomes" id="UP001057402"/>
    </source>
</evidence>
<comment type="caution">
    <text evidence="1">The sequence shown here is derived from an EMBL/GenBank/DDBJ whole genome shotgun (WGS) entry which is preliminary data.</text>
</comment>
<gene>
    <name evidence="1" type="ORF">MLD38_015589</name>
</gene>
<dbReference type="EMBL" id="CM042883">
    <property type="protein sequence ID" value="KAI4378048.1"/>
    <property type="molecule type" value="Genomic_DNA"/>
</dbReference>
<name>A0ACB9RKS2_9MYRT</name>
<dbReference type="Proteomes" id="UP001057402">
    <property type="component" value="Chromosome 4"/>
</dbReference>